<dbReference type="RefSeq" id="XP_016586969.1">
    <property type="nucleotide sequence ID" value="XM_016735091.1"/>
</dbReference>
<sequence>MQTSPNDPSAEAGAEAIMSMALGVGMGAGVSEGIFDGVSEGVLTPRRRGRIAKACSQCHTRKQKVQHLCRPRVLRDEQREEQSSRRRTRRAAARTGRPPPRPRPLRHGRAGSPPASPSHPLTPASAITAGTPNTSAAPGLDKAGGFGSGLAENTIENTTAPRSTSARATVEDAENSQSLEVQPGNIDEGRPQPRNSSGSTSVSGAGSTSQPGPTSASTTTNTGAGNVAPLGQLWKSRGAPTFFGSSYFGPQAAAALLDTSAPYVQPGANMSLRSSIARPFRDEGGPFSQLWDLLGMLPRQRSTVDRLVDQFLANVSVTADAVHPASFRREYERFYSRRAGFDDVTTVDIRWLALLFIVLAIGTYLDCPGGAPPEVQREYEDASMSFFWACRRAIVIAPSFYGESTDLVRAGILTTRYCLFSQRITEGWLTVGFASRLAIAQGVHIDGTHWKLPRRVTEARRRLWCHLYLLDRMISLALGRPYCILDNLSLTQEPENVFLDDLGHDEANAARAEPLTTHPTPSVLAIFSYRLARIIGRIQEQTFGLRAASYREVMRLDAQLLAWKQSLPAYFALEDTDVSLDSSRPFLKWHRLYLHTAFHFSRITLHRPYAWRISVTDQHRYSREVCYASACADLKTRLEHDVAGEGRGGPADHYVWCLGAPQLFNSAIVLGLLAIQEQPRPFPRTFPRTGGSVAQRTKRSQNENVNQTRVDIHPVVNDLQAFCDKERNEIWVNDFRLAEVKVAELCIERLRRRAGLGETQETSLPPQEYPQPPEPGPEREPEPEPEPEPEREPPAAEPAAPMPAHASAPLQPGLNAGLNGFPTGGTPANAWQPLLQDISLSPWDPNAAWLGTDFRLRASGEPPFSEAFSFPGPTDLVTWQDMIDAIDSQQYDGPVPLGLADSS</sequence>
<feature type="region of interest" description="Disordered" evidence="3">
    <location>
        <begin position="60"/>
        <end position="224"/>
    </location>
</feature>
<dbReference type="GO" id="GO:0006351">
    <property type="term" value="P:DNA-templated transcription"/>
    <property type="evidence" value="ECO:0007669"/>
    <property type="project" value="InterPro"/>
</dbReference>
<name>A0A0F2M3M0_SPOSC</name>
<feature type="compositionally biased region" description="Basic and acidic residues" evidence="3">
    <location>
        <begin position="776"/>
        <end position="794"/>
    </location>
</feature>
<evidence type="ECO:0000256" key="1">
    <source>
        <dbReference type="ARBA" id="ARBA00004123"/>
    </source>
</evidence>
<dbReference type="Pfam" id="PF04082">
    <property type="entry name" value="Fungal_trans"/>
    <property type="match status" value="1"/>
</dbReference>
<dbReference type="GO" id="GO:0003677">
    <property type="term" value="F:DNA binding"/>
    <property type="evidence" value="ECO:0007669"/>
    <property type="project" value="InterPro"/>
</dbReference>
<dbReference type="GeneID" id="27670368"/>
<comment type="caution">
    <text evidence="5">The sequence shown here is derived from an EMBL/GenBank/DDBJ whole genome shotgun (WGS) entry which is preliminary data.</text>
</comment>
<dbReference type="KEGG" id="ssck:SPSK_08496"/>
<feature type="compositionally biased region" description="Basic and acidic residues" evidence="3">
    <location>
        <begin position="73"/>
        <end position="84"/>
    </location>
</feature>
<feature type="compositionally biased region" description="Low complexity" evidence="3">
    <location>
        <begin position="196"/>
        <end position="224"/>
    </location>
</feature>
<keyword evidence="2" id="KW-0539">Nucleus</keyword>
<dbReference type="EMBL" id="AXCR01000007">
    <property type="protein sequence ID" value="KJR84293.1"/>
    <property type="molecule type" value="Genomic_DNA"/>
</dbReference>
<feature type="compositionally biased region" description="Basic residues" evidence="3">
    <location>
        <begin position="60"/>
        <end position="72"/>
    </location>
</feature>
<evidence type="ECO:0000313" key="5">
    <source>
        <dbReference type="EMBL" id="KJR84293.1"/>
    </source>
</evidence>
<dbReference type="PANTHER" id="PTHR31001:SF87">
    <property type="entry name" value="COL-21"/>
    <property type="match status" value="1"/>
</dbReference>
<dbReference type="PANTHER" id="PTHR31001">
    <property type="entry name" value="UNCHARACTERIZED TRANSCRIPTIONAL REGULATORY PROTEIN"/>
    <property type="match status" value="1"/>
</dbReference>
<reference evidence="5 6" key="1">
    <citation type="journal article" date="2014" name="BMC Genomics">
        <title>Comparative genomics of the major fungal agents of human and animal Sporotrichosis: Sporothrix schenckii and Sporothrix brasiliensis.</title>
        <authorList>
            <person name="Teixeira M.M."/>
            <person name="de Almeida L.G."/>
            <person name="Kubitschek-Barreira P."/>
            <person name="Alves F.L."/>
            <person name="Kioshima E.S."/>
            <person name="Abadio A.K."/>
            <person name="Fernandes L."/>
            <person name="Derengowski L.S."/>
            <person name="Ferreira K.S."/>
            <person name="Souza R.C."/>
            <person name="Ruiz J.C."/>
            <person name="de Andrade N.C."/>
            <person name="Paes H.C."/>
            <person name="Nicola A.M."/>
            <person name="Albuquerque P."/>
            <person name="Gerber A.L."/>
            <person name="Martins V.P."/>
            <person name="Peconick L.D."/>
            <person name="Neto A.V."/>
            <person name="Chaucanez C.B."/>
            <person name="Silva P.A."/>
            <person name="Cunha O.L."/>
            <person name="de Oliveira F.F."/>
            <person name="dos Santos T.C."/>
            <person name="Barros A.L."/>
            <person name="Soares M.A."/>
            <person name="de Oliveira L.M."/>
            <person name="Marini M.M."/>
            <person name="Villalobos-Duno H."/>
            <person name="Cunha M.M."/>
            <person name="de Hoog S."/>
            <person name="da Silveira J.F."/>
            <person name="Henrissat B."/>
            <person name="Nino-Vega G.A."/>
            <person name="Cisalpino P.S."/>
            <person name="Mora-Montes H.M."/>
            <person name="Almeida S.R."/>
            <person name="Stajich J.E."/>
            <person name="Lopes-Bezerra L.M."/>
            <person name="Vasconcelos A.T."/>
            <person name="Felipe M.S."/>
        </authorList>
    </citation>
    <scope>NUCLEOTIDE SEQUENCE [LARGE SCALE GENOMIC DNA]</scope>
    <source>
        <strain evidence="5 6">1099-18</strain>
    </source>
</reference>
<dbReference type="OrthoDB" id="424974at2759"/>
<dbReference type="InterPro" id="IPR050613">
    <property type="entry name" value="Sec_Metabolite_Reg"/>
</dbReference>
<evidence type="ECO:0000313" key="6">
    <source>
        <dbReference type="Proteomes" id="UP000033710"/>
    </source>
</evidence>
<dbReference type="Proteomes" id="UP000033710">
    <property type="component" value="Unassembled WGS sequence"/>
</dbReference>
<gene>
    <name evidence="5" type="ORF">SPSK_08496</name>
</gene>
<dbReference type="SMART" id="SM00906">
    <property type="entry name" value="Fungal_trans"/>
    <property type="match status" value="1"/>
</dbReference>
<feature type="compositionally biased region" description="Low complexity" evidence="3">
    <location>
        <begin position="797"/>
        <end position="809"/>
    </location>
</feature>
<dbReference type="InterPro" id="IPR007219">
    <property type="entry name" value="XnlR_reg_dom"/>
</dbReference>
<feature type="domain" description="Xylanolytic transcriptional activator regulatory" evidence="4">
    <location>
        <begin position="427"/>
        <end position="500"/>
    </location>
</feature>
<evidence type="ECO:0000256" key="2">
    <source>
        <dbReference type="ARBA" id="ARBA00023242"/>
    </source>
</evidence>
<dbReference type="CDD" id="cd12148">
    <property type="entry name" value="fungal_TF_MHR"/>
    <property type="match status" value="1"/>
</dbReference>
<dbReference type="GO" id="GO:0008270">
    <property type="term" value="F:zinc ion binding"/>
    <property type="evidence" value="ECO:0007669"/>
    <property type="project" value="InterPro"/>
</dbReference>
<accession>A0A0F2M3M0</accession>
<comment type="subcellular location">
    <subcellularLocation>
        <location evidence="1">Nucleus</location>
    </subcellularLocation>
</comment>
<proteinExistence type="predicted"/>
<evidence type="ECO:0000256" key="3">
    <source>
        <dbReference type="SAM" id="MobiDB-lite"/>
    </source>
</evidence>
<feature type="region of interest" description="Disordered" evidence="3">
    <location>
        <begin position="683"/>
        <end position="705"/>
    </location>
</feature>
<organism evidence="5 6">
    <name type="scientific">Sporothrix schenckii 1099-18</name>
    <dbReference type="NCBI Taxonomy" id="1397361"/>
    <lineage>
        <taxon>Eukaryota</taxon>
        <taxon>Fungi</taxon>
        <taxon>Dikarya</taxon>
        <taxon>Ascomycota</taxon>
        <taxon>Pezizomycotina</taxon>
        <taxon>Sordariomycetes</taxon>
        <taxon>Sordariomycetidae</taxon>
        <taxon>Ophiostomatales</taxon>
        <taxon>Ophiostomataceae</taxon>
        <taxon>Sporothrix</taxon>
    </lineage>
</organism>
<protein>
    <recommendedName>
        <fullName evidence="4">Xylanolytic transcriptional activator regulatory domain-containing protein</fullName>
    </recommendedName>
</protein>
<evidence type="ECO:0000259" key="4">
    <source>
        <dbReference type="SMART" id="SM00906"/>
    </source>
</evidence>
<dbReference type="GO" id="GO:0005634">
    <property type="term" value="C:nucleus"/>
    <property type="evidence" value="ECO:0007669"/>
    <property type="project" value="UniProtKB-SubCell"/>
</dbReference>
<dbReference type="AlphaFoldDB" id="A0A0F2M3M0"/>
<dbReference type="VEuPathDB" id="FungiDB:SPSK_08496"/>
<feature type="compositionally biased region" description="Low complexity" evidence="3">
    <location>
        <begin position="158"/>
        <end position="168"/>
    </location>
</feature>
<feature type="region of interest" description="Disordered" evidence="3">
    <location>
        <begin position="757"/>
        <end position="821"/>
    </location>
</feature>
<reference evidence="5 6" key="2">
    <citation type="journal article" date="2015" name="Eukaryot. Cell">
        <title>Asexual propagation of a virulent clone complex in a human and feline outbreak of sporotrichosis.</title>
        <authorList>
            <person name="Teixeira Mde M."/>
            <person name="Rodrigues A.M."/>
            <person name="Tsui C.K."/>
            <person name="de Almeida L.G."/>
            <person name="Van Diepeningen A.D."/>
            <person name="van den Ende B.G."/>
            <person name="Fernandes G.F."/>
            <person name="Kano R."/>
            <person name="Hamelin R.C."/>
            <person name="Lopes-Bezerra L.M."/>
            <person name="Vasconcelos A.T."/>
            <person name="de Hoog S."/>
            <person name="de Camargo Z.P."/>
            <person name="Felipe M.S."/>
        </authorList>
    </citation>
    <scope>NUCLEOTIDE SEQUENCE [LARGE SCALE GENOMIC DNA]</scope>
    <source>
        <strain evidence="5 6">1099-18</strain>
    </source>
</reference>